<gene>
    <name evidence="1" type="ORF">P9875_24835</name>
</gene>
<reference evidence="1 2" key="1">
    <citation type="submission" date="2023-04" db="EMBL/GenBank/DDBJ databases">
        <title>Nanopore sequencing of Janthinobacterium from water.</title>
        <authorList>
            <person name="Ciuchcinski K."/>
            <person name="Rokowska A."/>
            <person name="Dziewit L."/>
        </authorList>
    </citation>
    <scope>NUCLEOTIDE SEQUENCE [LARGE SCALE GENOMIC DNA]</scope>
    <source>
        <strain evidence="1 2">DEMB2</strain>
    </source>
</reference>
<evidence type="ECO:0000313" key="1">
    <source>
        <dbReference type="EMBL" id="WFR78888.1"/>
    </source>
</evidence>
<name>A0ABY8I1X1_9BURK</name>
<dbReference type="EMBL" id="CP121464">
    <property type="protein sequence ID" value="WFR78888.1"/>
    <property type="molecule type" value="Genomic_DNA"/>
</dbReference>
<accession>A0ABY8I1X1</accession>
<sequence length="217" mass="24550">MKKEIEYQCQESTCQATFHWTVNFCPFCGTKQTVVKVKIISPKLEVKNVDGSTSLPNDQIRIAASKKQSDRVTKDRPLSNHLLLDDGQKNFNIHIADSISNSYCDSVSFGALLRYGKNALALDIRRVESILSVALQRLNVVNEKALLDELDALLHVFTDTEKKLDKKSRVDALQSICKPRPGAMKGVDPEIAERYINDFCRKHSVMQRSGIWGWKIL</sequence>
<organism evidence="1 2">
    <name type="scientific">Janthinobacterium rivuli</name>
    <dbReference type="NCBI Taxonomy" id="2751478"/>
    <lineage>
        <taxon>Bacteria</taxon>
        <taxon>Pseudomonadati</taxon>
        <taxon>Pseudomonadota</taxon>
        <taxon>Betaproteobacteria</taxon>
        <taxon>Burkholderiales</taxon>
        <taxon>Oxalobacteraceae</taxon>
        <taxon>Janthinobacterium</taxon>
    </lineage>
</organism>
<proteinExistence type="predicted"/>
<dbReference type="Proteomes" id="UP001219584">
    <property type="component" value="Chromosome"/>
</dbReference>
<dbReference type="RefSeq" id="WP_278316876.1">
    <property type="nucleotide sequence ID" value="NZ_CP121464.1"/>
</dbReference>
<protein>
    <submittedName>
        <fullName evidence="1">Uncharacterized protein</fullName>
    </submittedName>
</protein>
<evidence type="ECO:0000313" key="2">
    <source>
        <dbReference type="Proteomes" id="UP001219584"/>
    </source>
</evidence>
<keyword evidence="2" id="KW-1185">Reference proteome</keyword>